<name>A0A6J7HVV3_9ZZZZ</name>
<protein>
    <submittedName>
        <fullName evidence="3">Unannotated protein</fullName>
    </submittedName>
</protein>
<gene>
    <name evidence="3" type="ORF">UFOPK3609_01462</name>
</gene>
<feature type="compositionally biased region" description="Polar residues" evidence="1">
    <location>
        <begin position="32"/>
        <end position="49"/>
    </location>
</feature>
<evidence type="ECO:0000256" key="2">
    <source>
        <dbReference type="SAM" id="Phobius"/>
    </source>
</evidence>
<keyword evidence="2" id="KW-0472">Membrane</keyword>
<keyword evidence="2" id="KW-1133">Transmembrane helix</keyword>
<feature type="transmembrane region" description="Helical" evidence="2">
    <location>
        <begin position="72"/>
        <end position="93"/>
    </location>
</feature>
<evidence type="ECO:0000313" key="3">
    <source>
        <dbReference type="EMBL" id="CAB4922343.1"/>
    </source>
</evidence>
<feature type="compositionally biased region" description="Pro residues" evidence="1">
    <location>
        <begin position="1"/>
        <end position="20"/>
    </location>
</feature>
<sequence>MVQPPPPGPGQQPGSGPPAAPTQVVFPGQIGAPQQQYVPTPAQAASQGGTARAVGFPGYRSPAPSPKSQTSAVVGAAVVTVTVLFAVLGFVLVSGRAPSTPSAAALAYIDAAVDGDSGRVHDLLCERVRDQVPESAVETNLMGGNQVPDSVQAEVVSTTDTVAPDGRPAVDVVLALTVFGQTAQQDVVLVEEDGYRVCGGSLGFG</sequence>
<reference evidence="3" key="1">
    <citation type="submission" date="2020-05" db="EMBL/GenBank/DDBJ databases">
        <authorList>
            <person name="Chiriac C."/>
            <person name="Salcher M."/>
            <person name="Ghai R."/>
            <person name="Kavagutti S V."/>
        </authorList>
    </citation>
    <scope>NUCLEOTIDE SEQUENCE</scope>
</reference>
<keyword evidence="2" id="KW-0812">Transmembrane</keyword>
<dbReference type="AlphaFoldDB" id="A0A6J7HVV3"/>
<dbReference type="EMBL" id="CAFBMQ010000244">
    <property type="protein sequence ID" value="CAB4922343.1"/>
    <property type="molecule type" value="Genomic_DNA"/>
</dbReference>
<accession>A0A6J7HVV3</accession>
<evidence type="ECO:0000256" key="1">
    <source>
        <dbReference type="SAM" id="MobiDB-lite"/>
    </source>
</evidence>
<proteinExistence type="predicted"/>
<organism evidence="3">
    <name type="scientific">freshwater metagenome</name>
    <dbReference type="NCBI Taxonomy" id="449393"/>
    <lineage>
        <taxon>unclassified sequences</taxon>
        <taxon>metagenomes</taxon>
        <taxon>ecological metagenomes</taxon>
    </lineage>
</organism>
<feature type="region of interest" description="Disordered" evidence="1">
    <location>
        <begin position="1"/>
        <end position="69"/>
    </location>
</feature>